<organism evidence="2 3">
    <name type="scientific">Mucuna pruriens</name>
    <name type="common">Velvet bean</name>
    <name type="synonym">Dolichos pruriens</name>
    <dbReference type="NCBI Taxonomy" id="157652"/>
    <lineage>
        <taxon>Eukaryota</taxon>
        <taxon>Viridiplantae</taxon>
        <taxon>Streptophyta</taxon>
        <taxon>Embryophyta</taxon>
        <taxon>Tracheophyta</taxon>
        <taxon>Spermatophyta</taxon>
        <taxon>Magnoliopsida</taxon>
        <taxon>eudicotyledons</taxon>
        <taxon>Gunneridae</taxon>
        <taxon>Pentapetalae</taxon>
        <taxon>rosids</taxon>
        <taxon>fabids</taxon>
        <taxon>Fabales</taxon>
        <taxon>Fabaceae</taxon>
        <taxon>Papilionoideae</taxon>
        <taxon>50 kb inversion clade</taxon>
        <taxon>NPAAA clade</taxon>
        <taxon>indigoferoid/millettioid clade</taxon>
        <taxon>Phaseoleae</taxon>
        <taxon>Mucuna</taxon>
    </lineage>
</organism>
<dbReference type="AlphaFoldDB" id="A0A371HRN9"/>
<evidence type="ECO:0000313" key="3">
    <source>
        <dbReference type="Proteomes" id="UP000257109"/>
    </source>
</evidence>
<evidence type="ECO:0000256" key="1">
    <source>
        <dbReference type="SAM" id="MobiDB-lite"/>
    </source>
</evidence>
<name>A0A371HRN9_MUCPR</name>
<proteinExistence type="predicted"/>
<evidence type="ECO:0000313" key="2">
    <source>
        <dbReference type="EMBL" id="RDY05344.1"/>
    </source>
</evidence>
<feature type="non-terminal residue" evidence="2">
    <location>
        <position position="1"/>
    </location>
</feature>
<keyword evidence="3" id="KW-1185">Reference proteome</keyword>
<gene>
    <name evidence="2" type="ORF">CR513_10843</name>
</gene>
<dbReference type="EMBL" id="QJKJ01001898">
    <property type="protein sequence ID" value="RDY05344.1"/>
    <property type="molecule type" value="Genomic_DNA"/>
</dbReference>
<feature type="region of interest" description="Disordered" evidence="1">
    <location>
        <begin position="1"/>
        <end position="24"/>
    </location>
</feature>
<sequence>MGMHDKRESKNIGESVRDAQDSSEDLVNENLGCGHKECRPPSKLKGYLCHTMSCVHDPTPKLHPPSQS</sequence>
<feature type="compositionally biased region" description="Basic and acidic residues" evidence="1">
    <location>
        <begin position="1"/>
        <end position="20"/>
    </location>
</feature>
<reference evidence="2" key="1">
    <citation type="submission" date="2018-05" db="EMBL/GenBank/DDBJ databases">
        <title>Draft genome of Mucuna pruriens seed.</title>
        <authorList>
            <person name="Nnadi N.E."/>
            <person name="Vos R."/>
            <person name="Hasami M.H."/>
            <person name="Devisetty U.K."/>
            <person name="Aguiy J.C."/>
        </authorList>
    </citation>
    <scope>NUCLEOTIDE SEQUENCE [LARGE SCALE GENOMIC DNA]</scope>
    <source>
        <strain evidence="2">JCA_2017</strain>
    </source>
</reference>
<accession>A0A371HRN9</accession>
<comment type="caution">
    <text evidence="2">The sequence shown here is derived from an EMBL/GenBank/DDBJ whole genome shotgun (WGS) entry which is preliminary data.</text>
</comment>
<dbReference type="Proteomes" id="UP000257109">
    <property type="component" value="Unassembled WGS sequence"/>
</dbReference>
<protein>
    <submittedName>
        <fullName evidence="2">Uncharacterized protein</fullName>
    </submittedName>
</protein>